<comment type="caution">
    <text evidence="1">The sequence shown here is derived from an EMBL/GenBank/DDBJ whole genome shotgun (WGS) entry which is preliminary data.</text>
</comment>
<accession>A0A4Y2P5A8</accession>
<evidence type="ECO:0000313" key="1">
    <source>
        <dbReference type="EMBL" id="GBN46242.1"/>
    </source>
</evidence>
<reference evidence="1 2" key="1">
    <citation type="journal article" date="2019" name="Sci. Rep.">
        <title>Orb-weaving spider Araneus ventricosus genome elucidates the spidroin gene catalogue.</title>
        <authorList>
            <person name="Kono N."/>
            <person name="Nakamura H."/>
            <person name="Ohtoshi R."/>
            <person name="Moran D.A.P."/>
            <person name="Shinohara A."/>
            <person name="Yoshida Y."/>
            <person name="Fujiwara M."/>
            <person name="Mori M."/>
            <person name="Tomita M."/>
            <person name="Arakawa K."/>
        </authorList>
    </citation>
    <scope>NUCLEOTIDE SEQUENCE [LARGE SCALE GENOMIC DNA]</scope>
</reference>
<name>A0A4Y2P5A8_ARAVE</name>
<dbReference type="AlphaFoldDB" id="A0A4Y2P5A8"/>
<proteinExistence type="predicted"/>
<sequence length="139" mass="15482">MSFVEDATFEQAGMVTFGPSDAYLMATPSTAVLPPSTTSLDASERRTPGSVVREDCIWRRGPASSAEVSGVGQFCMDYSARKDEKCGSRGWMKIRFLARQPDSDAKCNFDAESNKRMSIYFARRKPQEGFKQMMKQPAN</sequence>
<protein>
    <submittedName>
        <fullName evidence="1">Uncharacterized protein</fullName>
    </submittedName>
</protein>
<organism evidence="1 2">
    <name type="scientific">Araneus ventricosus</name>
    <name type="common">Orbweaver spider</name>
    <name type="synonym">Epeira ventricosa</name>
    <dbReference type="NCBI Taxonomy" id="182803"/>
    <lineage>
        <taxon>Eukaryota</taxon>
        <taxon>Metazoa</taxon>
        <taxon>Ecdysozoa</taxon>
        <taxon>Arthropoda</taxon>
        <taxon>Chelicerata</taxon>
        <taxon>Arachnida</taxon>
        <taxon>Araneae</taxon>
        <taxon>Araneomorphae</taxon>
        <taxon>Entelegynae</taxon>
        <taxon>Araneoidea</taxon>
        <taxon>Araneidae</taxon>
        <taxon>Araneus</taxon>
    </lineage>
</organism>
<gene>
    <name evidence="1" type="ORF">AVEN_192248_1</name>
</gene>
<dbReference type="EMBL" id="BGPR01010455">
    <property type="protein sequence ID" value="GBN46242.1"/>
    <property type="molecule type" value="Genomic_DNA"/>
</dbReference>
<dbReference type="Proteomes" id="UP000499080">
    <property type="component" value="Unassembled WGS sequence"/>
</dbReference>
<evidence type="ECO:0000313" key="2">
    <source>
        <dbReference type="Proteomes" id="UP000499080"/>
    </source>
</evidence>
<keyword evidence="2" id="KW-1185">Reference proteome</keyword>